<gene>
    <name evidence="3" type="primary">UGT</name>
</gene>
<sequence length="410" mass="47525">MLNKKKVVFYSYLTVGHLNLCVSIGSTLLNQYPDEIEIYFFSDQTWAEKKVVDLIKEMESLLNLPNIDRFKEMFKIIVKGEDYFFTDQQLSNLIKKIKPDFILCDLQCHMPSVVESTVPYGFVISSNPLSLDVEGFPPFGIDVGVDDDKKVIEDARKLFKEATQIYEEKIRLLFEKRNVKFGSKYSLIVPRSNFMSIYCYPKELDYFDDKIRENYNLLRVDSPIMFSKLPPPFQLPEDFLNLPGKIIYVSLGSLYSCYHDKLQKLIDVLATLPYKFIVSKGPNGEKLIFPNNRFIGENYVDQLAVLQVVDMIIAHGGNNTFTECFHLGVPSIILPVMGDQINNARHIEETGYGYQLDLMNYTKDDLKEKIEKIFSNKSLIDKYNKISERIKNEKSLEKIAKTFFENLKQI</sequence>
<dbReference type="InterPro" id="IPR050426">
    <property type="entry name" value="Glycosyltransferase_28"/>
</dbReference>
<accession>A0AAN0LM61</accession>
<evidence type="ECO:0000256" key="2">
    <source>
        <dbReference type="SAM" id="Phobius"/>
    </source>
</evidence>
<evidence type="ECO:0000313" key="3">
    <source>
        <dbReference type="EMBL" id="WRV65905.1"/>
    </source>
</evidence>
<keyword evidence="1" id="KW-0808">Transferase</keyword>
<feature type="transmembrane region" description="Helical" evidence="2">
    <location>
        <begin position="7"/>
        <end position="29"/>
    </location>
</feature>
<dbReference type="SUPFAM" id="SSF53756">
    <property type="entry name" value="UDP-Glycosyltransferase/glycogen phosphorylase"/>
    <property type="match status" value="1"/>
</dbReference>
<name>A0AAN0LM61_9ACAR</name>
<keyword evidence="2" id="KW-0472">Membrane</keyword>
<dbReference type="EMBL" id="PP145358">
    <property type="protein sequence ID" value="WRV65905.1"/>
    <property type="molecule type" value="mRNA"/>
</dbReference>
<dbReference type="AlphaFoldDB" id="A0AAN0LM61"/>
<protein>
    <submittedName>
        <fullName evidence="3">UDP-glycosyltransferase</fullName>
    </submittedName>
</protein>
<proteinExistence type="evidence at transcript level"/>
<reference evidence="3" key="1">
    <citation type="submission" date="2024-01" db="EMBL/GenBank/DDBJ databases">
        <title>Genome insights into chemosensory and detoxification machineries of broad mite, Polyphagotarsonemus latus (Tarsonemidae: Acari).</title>
        <authorList>
            <person name="Muthugoundar M."/>
            <person name="P J A."/>
            <person name="Augustine N."/>
        </authorList>
    </citation>
    <scope>NUCLEOTIDE SEQUENCE</scope>
</reference>
<organism evidence="3">
    <name type="scientific">Polyphagotarsonemus latus</name>
    <dbReference type="NCBI Taxonomy" id="1204166"/>
    <lineage>
        <taxon>Eukaryota</taxon>
        <taxon>Metazoa</taxon>
        <taxon>Ecdysozoa</taxon>
        <taxon>Arthropoda</taxon>
        <taxon>Chelicerata</taxon>
        <taxon>Arachnida</taxon>
        <taxon>Acari</taxon>
        <taxon>Acariformes</taxon>
        <taxon>Trombidiformes</taxon>
        <taxon>Prostigmata</taxon>
        <taxon>Eleutherengona</taxon>
        <taxon>Heterostigmata</taxon>
        <taxon>Tarsonemoidea</taxon>
        <taxon>Tarsonemidae</taxon>
        <taxon>Polyphagotarsonemus</taxon>
    </lineage>
</organism>
<keyword evidence="2" id="KW-0812">Transmembrane</keyword>
<dbReference type="Pfam" id="PF00201">
    <property type="entry name" value="UDPGT"/>
    <property type="match status" value="1"/>
</dbReference>
<keyword evidence="2" id="KW-1133">Transmembrane helix</keyword>
<dbReference type="PANTHER" id="PTHR48050">
    <property type="entry name" value="STEROL 3-BETA-GLUCOSYLTRANSFERASE"/>
    <property type="match status" value="1"/>
</dbReference>
<dbReference type="GO" id="GO:0008194">
    <property type="term" value="F:UDP-glycosyltransferase activity"/>
    <property type="evidence" value="ECO:0007669"/>
    <property type="project" value="InterPro"/>
</dbReference>
<dbReference type="InterPro" id="IPR002213">
    <property type="entry name" value="UDP_glucos_trans"/>
</dbReference>
<evidence type="ECO:0000256" key="1">
    <source>
        <dbReference type="ARBA" id="ARBA00022679"/>
    </source>
</evidence>
<dbReference type="CDD" id="cd03784">
    <property type="entry name" value="GT1_Gtf-like"/>
    <property type="match status" value="1"/>
</dbReference>
<dbReference type="Gene3D" id="3.40.50.2000">
    <property type="entry name" value="Glycogen Phosphorylase B"/>
    <property type="match status" value="2"/>
</dbReference>
<dbReference type="PANTHER" id="PTHR48050:SF13">
    <property type="entry name" value="STEROL 3-BETA-GLUCOSYLTRANSFERASE UGT80A2"/>
    <property type="match status" value="1"/>
</dbReference>